<evidence type="ECO:0000256" key="3">
    <source>
        <dbReference type="ARBA" id="ARBA00022989"/>
    </source>
</evidence>
<feature type="transmembrane region" description="Helical" evidence="5">
    <location>
        <begin position="174"/>
        <end position="196"/>
    </location>
</feature>
<gene>
    <name evidence="8" type="ORF">CAAN4_F17986</name>
</gene>
<reference evidence="8 9" key="1">
    <citation type="submission" date="2024-01" db="EMBL/GenBank/DDBJ databases">
        <authorList>
            <consortium name="Genoscope - CEA"/>
            <person name="William W."/>
        </authorList>
    </citation>
    <scope>NUCLEOTIDE SEQUENCE [LARGE SCALE GENOMIC DNA]</scope>
    <source>
        <strain evidence="8 9">29B2s-10</strain>
    </source>
</reference>
<organism evidence="8 9">
    <name type="scientific">[Candida] anglica</name>
    <dbReference type="NCBI Taxonomy" id="148631"/>
    <lineage>
        <taxon>Eukaryota</taxon>
        <taxon>Fungi</taxon>
        <taxon>Dikarya</taxon>
        <taxon>Ascomycota</taxon>
        <taxon>Saccharomycotina</taxon>
        <taxon>Pichiomycetes</taxon>
        <taxon>Debaryomycetaceae</taxon>
        <taxon>Kurtzmaniella</taxon>
    </lineage>
</organism>
<comment type="subcellular location">
    <subcellularLocation>
        <location evidence="1">Membrane</location>
        <topology evidence="1">Multi-pass membrane protein</topology>
    </subcellularLocation>
</comment>
<evidence type="ECO:0000256" key="4">
    <source>
        <dbReference type="ARBA" id="ARBA00023136"/>
    </source>
</evidence>
<evidence type="ECO:0000313" key="8">
    <source>
        <dbReference type="EMBL" id="CAK7914771.1"/>
    </source>
</evidence>
<name>A0ABP0EGD3_9ASCO</name>
<accession>A0ABP0EGD3</accession>
<evidence type="ECO:0000256" key="5">
    <source>
        <dbReference type="SAM" id="Phobius"/>
    </source>
</evidence>
<feature type="transmembrane region" description="Helical" evidence="5">
    <location>
        <begin position="409"/>
        <end position="435"/>
    </location>
</feature>
<protein>
    <recommendedName>
        <fullName evidence="10">Golgi pH regulator</fullName>
    </recommendedName>
</protein>
<feature type="transmembrane region" description="Helical" evidence="5">
    <location>
        <begin position="479"/>
        <end position="501"/>
    </location>
</feature>
<evidence type="ECO:0000259" key="6">
    <source>
        <dbReference type="Pfam" id="PF12430"/>
    </source>
</evidence>
<dbReference type="Pfam" id="PF12430">
    <property type="entry name" value="ABA_GPCR"/>
    <property type="match status" value="1"/>
</dbReference>
<keyword evidence="4 5" id="KW-0472">Membrane</keyword>
<feature type="domain" description="Golgi pH regulator conserved" evidence="7">
    <location>
        <begin position="207"/>
        <end position="289"/>
    </location>
</feature>
<keyword evidence="3 5" id="KW-1133">Transmembrane helix</keyword>
<sequence length="627" mass="70497">MLSFIFSVVPFISSFTLIFTLCFTFTYNHNLIPSYLNPSKIPKSQINAHIQKLKGSYRLGSVVPFDIEGELDEDDDKAERFHPTRSKGGPLISDKIIRTIFSFGLTLSFHLVVLILLELVGESDESKTRVFLFQLVIDSLILLLTFVQPYLIIGSVLFQQLIPTSSTPNLRKTLAVVLMLLWFFALHKFGTLSQSFSPELNLSSSRSLIERKINEVSIAGITIMAILSGIGSASTPYELFSLRKVLSIIFKSRVATPTNRKTVTEMDLNNLAQSYNHTNLLINKRKSQLNSLLVKEGGTIYNLKGYTSSDNILHNTNTNSLNPPLQHPASSSTASLGGFMHKVQSFASLSSLGMGGKENSEEKELTDEIKSLKELNNHIYDDFLKMLDKYRIQQDASSDRKLVNLLLKWFNLGFGLYCVYRIFNVLVLKFFFYLFTSSQDISDNESGTPPADTDALAITLAKIILSFTSFPISETQMTYQISFFLSGGLFICSISNVLTTLKSFKKFLPQMGNNMSPTTITWLKHMIISELLGIYVLSTALLIRTNLPQNLSIQVSKILSLTGSMNSVKSARKEVEFIDSWFDKVFGITCIVTLLVLILRNYLDDDLDDEYDEESMIDGTQYSKFAY</sequence>
<evidence type="ECO:0000256" key="1">
    <source>
        <dbReference type="ARBA" id="ARBA00004141"/>
    </source>
</evidence>
<feature type="transmembrane region" description="Helical" evidence="5">
    <location>
        <begin position="96"/>
        <end position="119"/>
    </location>
</feature>
<feature type="transmembrane region" description="Helical" evidence="5">
    <location>
        <begin position="216"/>
        <end position="237"/>
    </location>
</feature>
<evidence type="ECO:0000313" key="9">
    <source>
        <dbReference type="Proteomes" id="UP001497600"/>
    </source>
</evidence>
<proteinExistence type="predicted"/>
<feature type="transmembrane region" description="Helical" evidence="5">
    <location>
        <begin position="581"/>
        <end position="603"/>
    </location>
</feature>
<evidence type="ECO:0000259" key="7">
    <source>
        <dbReference type="Pfam" id="PF12537"/>
    </source>
</evidence>
<keyword evidence="9" id="KW-1185">Reference proteome</keyword>
<feature type="domain" description="Abscisic acid G-protein coupled receptor-like" evidence="6">
    <location>
        <begin position="400"/>
        <end position="600"/>
    </location>
</feature>
<dbReference type="PANTHER" id="PTHR15948:SF0">
    <property type="entry name" value="GOLGI PH REGULATOR A-RELATED"/>
    <property type="match status" value="1"/>
</dbReference>
<evidence type="ECO:0000256" key="2">
    <source>
        <dbReference type="ARBA" id="ARBA00022692"/>
    </source>
</evidence>
<dbReference type="PANTHER" id="PTHR15948">
    <property type="entry name" value="G-PROTEIN COUPLED RECEPTOR 89-RELATED"/>
    <property type="match status" value="1"/>
</dbReference>
<dbReference type="InterPro" id="IPR015672">
    <property type="entry name" value="GPHR/GTG"/>
</dbReference>
<evidence type="ECO:0008006" key="10">
    <source>
        <dbReference type="Google" id="ProtNLM"/>
    </source>
</evidence>
<feature type="transmembrane region" description="Helical" evidence="5">
    <location>
        <begin position="455"/>
        <end position="472"/>
    </location>
</feature>
<keyword evidence="2 5" id="KW-0812">Transmembrane</keyword>
<feature type="transmembrane region" description="Helical" evidence="5">
    <location>
        <begin position="6"/>
        <end position="27"/>
    </location>
</feature>
<dbReference type="Proteomes" id="UP001497600">
    <property type="component" value="Chromosome F"/>
</dbReference>
<dbReference type="EMBL" id="OZ004258">
    <property type="protein sequence ID" value="CAK7914771.1"/>
    <property type="molecule type" value="Genomic_DNA"/>
</dbReference>
<feature type="transmembrane region" description="Helical" evidence="5">
    <location>
        <begin position="131"/>
        <end position="153"/>
    </location>
</feature>
<dbReference type="Pfam" id="PF12537">
    <property type="entry name" value="GPHR_N"/>
    <property type="match status" value="1"/>
</dbReference>
<dbReference type="InterPro" id="IPR022535">
    <property type="entry name" value="Golgi_pH-regulator_cons_dom"/>
</dbReference>
<feature type="transmembrane region" description="Helical" evidence="5">
    <location>
        <begin position="521"/>
        <end position="543"/>
    </location>
</feature>
<dbReference type="InterPro" id="IPR025969">
    <property type="entry name" value="ABA_GPCR_dom"/>
</dbReference>